<evidence type="ECO:0000256" key="1">
    <source>
        <dbReference type="SAM" id="MobiDB-lite"/>
    </source>
</evidence>
<evidence type="ECO:0000313" key="3">
    <source>
        <dbReference type="Proteomes" id="UP000466442"/>
    </source>
</evidence>
<protein>
    <submittedName>
        <fullName evidence="2">Uncharacterized protein</fullName>
    </submittedName>
</protein>
<gene>
    <name evidence="2" type="ORF">GE061_001591</name>
</gene>
<proteinExistence type="predicted"/>
<feature type="region of interest" description="Disordered" evidence="1">
    <location>
        <begin position="1"/>
        <end position="37"/>
    </location>
</feature>
<accession>A0A8S9Y7H9</accession>
<dbReference type="Proteomes" id="UP000466442">
    <property type="component" value="Linkage Group LG1"/>
</dbReference>
<feature type="region of interest" description="Disordered" evidence="1">
    <location>
        <begin position="60"/>
        <end position="89"/>
    </location>
</feature>
<organism evidence="2 3">
    <name type="scientific">Apolygus lucorum</name>
    <name type="common">Small green plant bug</name>
    <name type="synonym">Lygocoris lucorum</name>
    <dbReference type="NCBI Taxonomy" id="248454"/>
    <lineage>
        <taxon>Eukaryota</taxon>
        <taxon>Metazoa</taxon>
        <taxon>Ecdysozoa</taxon>
        <taxon>Arthropoda</taxon>
        <taxon>Hexapoda</taxon>
        <taxon>Insecta</taxon>
        <taxon>Pterygota</taxon>
        <taxon>Neoptera</taxon>
        <taxon>Paraneoptera</taxon>
        <taxon>Hemiptera</taxon>
        <taxon>Heteroptera</taxon>
        <taxon>Panheteroptera</taxon>
        <taxon>Cimicomorpha</taxon>
        <taxon>Miridae</taxon>
        <taxon>Mirini</taxon>
        <taxon>Apolygus</taxon>
    </lineage>
</organism>
<name>A0A8S9Y7H9_APOLU</name>
<reference evidence="2" key="1">
    <citation type="journal article" date="2021" name="Mol. Ecol. Resour.">
        <title>Apolygus lucorum genome provides insights into omnivorousness and mesophyll feeding.</title>
        <authorList>
            <person name="Liu Y."/>
            <person name="Liu H."/>
            <person name="Wang H."/>
            <person name="Huang T."/>
            <person name="Liu B."/>
            <person name="Yang B."/>
            <person name="Yin L."/>
            <person name="Li B."/>
            <person name="Zhang Y."/>
            <person name="Zhang S."/>
            <person name="Jiang F."/>
            <person name="Zhang X."/>
            <person name="Ren Y."/>
            <person name="Wang B."/>
            <person name="Wang S."/>
            <person name="Lu Y."/>
            <person name="Wu K."/>
            <person name="Fan W."/>
            <person name="Wang G."/>
        </authorList>
    </citation>
    <scope>NUCLEOTIDE SEQUENCE</scope>
    <source>
        <strain evidence="2">12Hb</strain>
    </source>
</reference>
<dbReference type="AlphaFoldDB" id="A0A8S9Y7H9"/>
<feature type="compositionally biased region" description="Gly residues" evidence="1">
    <location>
        <begin position="1"/>
        <end position="10"/>
    </location>
</feature>
<comment type="caution">
    <text evidence="2">The sequence shown here is derived from an EMBL/GenBank/DDBJ whole genome shotgun (WGS) entry which is preliminary data.</text>
</comment>
<sequence length="118" mass="12348">MVIGIDGDGAIGTDRGDGRRYTPPTAAVPSVPPPGSLSWTRRNSTEGAINEAPQCPYCPASLGPPAASQTPGLTELPTAKQTKSTSSQTTTAMYTWTSTLLHTWPDLETSLITNTTNS</sequence>
<evidence type="ECO:0000313" key="2">
    <source>
        <dbReference type="EMBL" id="KAF6217237.1"/>
    </source>
</evidence>
<dbReference type="EMBL" id="WIXP02000001">
    <property type="protein sequence ID" value="KAF6217237.1"/>
    <property type="molecule type" value="Genomic_DNA"/>
</dbReference>
<feature type="compositionally biased region" description="Low complexity" evidence="1">
    <location>
        <begin position="78"/>
        <end position="89"/>
    </location>
</feature>
<keyword evidence="3" id="KW-1185">Reference proteome</keyword>